<feature type="compositionally biased region" description="Low complexity" evidence="2">
    <location>
        <begin position="64"/>
        <end position="80"/>
    </location>
</feature>
<feature type="chain" id="PRO_5047167853" description="CBM1 domain-containing protein" evidence="3">
    <location>
        <begin position="22"/>
        <end position="309"/>
    </location>
</feature>
<evidence type="ECO:0000313" key="6">
    <source>
        <dbReference type="Proteomes" id="UP001396898"/>
    </source>
</evidence>
<keyword evidence="6" id="KW-1185">Reference proteome</keyword>
<dbReference type="SUPFAM" id="SSF53474">
    <property type="entry name" value="alpha/beta-Hydrolases"/>
    <property type="match status" value="1"/>
</dbReference>
<dbReference type="SUPFAM" id="SSF57180">
    <property type="entry name" value="Cellulose-binding domain"/>
    <property type="match status" value="1"/>
</dbReference>
<comment type="caution">
    <text evidence="5">The sequence shown here is derived from an EMBL/GenBank/DDBJ whole genome shotgun (WGS) entry which is preliminary data.</text>
</comment>
<feature type="domain" description="CBM1" evidence="4">
    <location>
        <begin position="21"/>
        <end position="57"/>
    </location>
</feature>
<dbReference type="InterPro" id="IPR000254">
    <property type="entry name" value="CBD"/>
</dbReference>
<feature type="signal peptide" evidence="3">
    <location>
        <begin position="1"/>
        <end position="21"/>
    </location>
</feature>
<dbReference type="Gene3D" id="3.40.50.1820">
    <property type="entry name" value="alpha/beta hydrolase"/>
    <property type="match status" value="1"/>
</dbReference>
<protein>
    <recommendedName>
        <fullName evidence="4">CBM1 domain-containing protein</fullName>
    </recommendedName>
</protein>
<accession>A0ABR1S7G1</accession>
<dbReference type="PROSITE" id="PS51164">
    <property type="entry name" value="CBM1_2"/>
    <property type="match status" value="1"/>
</dbReference>
<evidence type="ECO:0000256" key="2">
    <source>
        <dbReference type="SAM" id="MobiDB-lite"/>
    </source>
</evidence>
<evidence type="ECO:0000256" key="1">
    <source>
        <dbReference type="ARBA" id="ARBA00022729"/>
    </source>
</evidence>
<reference evidence="5 6" key="1">
    <citation type="submission" date="2023-01" db="EMBL/GenBank/DDBJ databases">
        <title>Analysis of 21 Apiospora genomes using comparative genomics revels a genus with tremendous synthesis potential of carbohydrate active enzymes and secondary metabolites.</title>
        <authorList>
            <person name="Sorensen T."/>
        </authorList>
    </citation>
    <scope>NUCLEOTIDE SEQUENCE [LARGE SCALE GENOMIC DNA]</scope>
    <source>
        <strain evidence="5 6">CBS 20057</strain>
    </source>
</reference>
<evidence type="ECO:0000256" key="3">
    <source>
        <dbReference type="SAM" id="SignalP"/>
    </source>
</evidence>
<sequence length="309" mass="31605">MGVKLAGAIVMAFALAQGSLAAQPVWGQCGGQGWTGDTTCESGSACASQNPWYFQCIPGAPTQAPNPGTTTAPPTVTTTAVGGGGGGSQTTSVAATYSVDPSLPDHTIYRPNFLLEIASWGVIAIVSGTPHNGGGTTAQQMTNGITWAVSHAGQGTYAHMDASRIAAAGMSCGGIEAYAQAFDPRVTTIGIFNSGQYDAGGTNNVLPRITKPIFFFLGGPSDIAYGNGMRDYAAVPSGLPTWVGNYPVGHGGTYGDPKGGKFGTAGQHWARWVLRGDTSAASYFTGNGAQQDGWTVESKSLNNLQTTPI</sequence>
<feature type="region of interest" description="Disordered" evidence="2">
    <location>
        <begin position="64"/>
        <end position="87"/>
    </location>
</feature>
<dbReference type="SMART" id="SM00236">
    <property type="entry name" value="fCBD"/>
    <property type="match status" value="1"/>
</dbReference>
<organism evidence="5 6">
    <name type="scientific">Apiospora marii</name>
    <dbReference type="NCBI Taxonomy" id="335849"/>
    <lineage>
        <taxon>Eukaryota</taxon>
        <taxon>Fungi</taxon>
        <taxon>Dikarya</taxon>
        <taxon>Ascomycota</taxon>
        <taxon>Pezizomycotina</taxon>
        <taxon>Sordariomycetes</taxon>
        <taxon>Xylariomycetidae</taxon>
        <taxon>Amphisphaeriales</taxon>
        <taxon>Apiosporaceae</taxon>
        <taxon>Apiospora</taxon>
    </lineage>
</organism>
<evidence type="ECO:0000259" key="4">
    <source>
        <dbReference type="PROSITE" id="PS51164"/>
    </source>
</evidence>
<dbReference type="PROSITE" id="PS00562">
    <property type="entry name" value="CBM1_1"/>
    <property type="match status" value="1"/>
</dbReference>
<gene>
    <name evidence="5" type="ORF">PG991_004845</name>
</gene>
<proteinExistence type="predicted"/>
<evidence type="ECO:0000313" key="5">
    <source>
        <dbReference type="EMBL" id="KAK8027789.1"/>
    </source>
</evidence>
<dbReference type="InterPro" id="IPR035971">
    <property type="entry name" value="CBD_sf"/>
</dbReference>
<dbReference type="InterPro" id="IPR029058">
    <property type="entry name" value="AB_hydrolase_fold"/>
</dbReference>
<dbReference type="Pfam" id="PF00734">
    <property type="entry name" value="CBM_1"/>
    <property type="match status" value="1"/>
</dbReference>
<dbReference type="EMBL" id="JAQQWI010000007">
    <property type="protein sequence ID" value="KAK8027789.1"/>
    <property type="molecule type" value="Genomic_DNA"/>
</dbReference>
<keyword evidence="1 3" id="KW-0732">Signal</keyword>
<name>A0ABR1S7G1_9PEZI</name>
<dbReference type="Proteomes" id="UP001396898">
    <property type="component" value="Unassembled WGS sequence"/>
</dbReference>